<dbReference type="GO" id="GO:0098797">
    <property type="term" value="C:plasma membrane protein complex"/>
    <property type="evidence" value="ECO:0007669"/>
    <property type="project" value="TreeGrafter"/>
</dbReference>
<keyword evidence="3" id="KW-1003">Cell membrane</keyword>
<sequence length="405" mass="44750">MVYNSPINGNTINKGEKSMIEFFIAKKHIIERKKQSIISILGMTIGIAVLIVSIGIANGLDKNMIESILSITSHVVVQDNGDMENYRDIQKKIESIEGVKGVVPKTSTQGILKYNGVLGSYVSGVKIEGLDLADAKRAMELDKKIVQGTMDFDNPTQLLMGKELYEQLGANLGDEVSIVSADNREVRFKIGGVFQSGYYEYDTSLVMLPLRAVQVLTYSGNTVSKMDVMLYDAYKSDEVASEINSTTGLNTKTWGQLNRNLLSALSLEKTVMIIVFSLIVVIAGFVVWVTLNMLVREKTRDIGVMRAMGFSSEKIMKIFLIEGMVLGVMGIIIGTAVALGILWYVKNYSIAQLTSIYYLTKIPVELSLKEIFTIIGANLVVIFISSIFPAYRAAKLQPVEALRYE</sequence>
<keyword evidence="6 7" id="KW-0472">Membrane</keyword>
<name>E3H606_ILYPC</name>
<feature type="domain" description="ABC3 transporter permease C-terminal" evidence="8">
    <location>
        <begin position="273"/>
        <end position="398"/>
    </location>
</feature>
<feature type="transmembrane region" description="Helical" evidence="7">
    <location>
        <begin position="271"/>
        <end position="295"/>
    </location>
</feature>
<protein>
    <recommendedName>
        <fullName evidence="12">Lipoprotein releasing system, transmembrane protein, LolC/E family</fullName>
    </recommendedName>
</protein>
<evidence type="ECO:0000256" key="6">
    <source>
        <dbReference type="ARBA" id="ARBA00023136"/>
    </source>
</evidence>
<evidence type="ECO:0000256" key="2">
    <source>
        <dbReference type="ARBA" id="ARBA00005236"/>
    </source>
</evidence>
<dbReference type="PANTHER" id="PTHR30489">
    <property type="entry name" value="LIPOPROTEIN-RELEASING SYSTEM TRANSMEMBRANE PROTEIN LOLE"/>
    <property type="match status" value="1"/>
</dbReference>
<evidence type="ECO:0000259" key="9">
    <source>
        <dbReference type="Pfam" id="PF12704"/>
    </source>
</evidence>
<feature type="transmembrane region" description="Helical" evidence="7">
    <location>
        <begin position="371"/>
        <end position="391"/>
    </location>
</feature>
<evidence type="ECO:0000313" key="10">
    <source>
        <dbReference type="EMBL" id="ADO82296.1"/>
    </source>
</evidence>
<dbReference type="Pfam" id="PF12704">
    <property type="entry name" value="MacB_PCD"/>
    <property type="match status" value="1"/>
</dbReference>
<evidence type="ECO:0000256" key="3">
    <source>
        <dbReference type="ARBA" id="ARBA00022475"/>
    </source>
</evidence>
<evidence type="ECO:0000256" key="5">
    <source>
        <dbReference type="ARBA" id="ARBA00022989"/>
    </source>
</evidence>
<proteinExistence type="inferred from homology"/>
<dbReference type="InterPro" id="IPR051447">
    <property type="entry name" value="Lipoprotein-release_system"/>
</dbReference>
<comment type="similarity">
    <text evidence="2">Belongs to the ABC-4 integral membrane protein family. LolC/E subfamily.</text>
</comment>
<evidence type="ECO:0000313" key="11">
    <source>
        <dbReference type="Proteomes" id="UP000006875"/>
    </source>
</evidence>
<gene>
    <name evidence="10" type="ordered locus">Ilyop_0508</name>
</gene>
<evidence type="ECO:0000259" key="8">
    <source>
        <dbReference type="Pfam" id="PF02687"/>
    </source>
</evidence>
<evidence type="ECO:0000256" key="1">
    <source>
        <dbReference type="ARBA" id="ARBA00004651"/>
    </source>
</evidence>
<dbReference type="Proteomes" id="UP000006875">
    <property type="component" value="Chromosome"/>
</dbReference>
<accession>E3H606</accession>
<keyword evidence="11" id="KW-1185">Reference proteome</keyword>
<dbReference type="STRING" id="572544.Ilyop_0508"/>
<dbReference type="KEGG" id="ipo:Ilyop_0508"/>
<evidence type="ECO:0008006" key="12">
    <source>
        <dbReference type="Google" id="ProtNLM"/>
    </source>
</evidence>
<reference evidence="10 11" key="1">
    <citation type="journal article" date="2010" name="Stand. Genomic Sci.">
        <title>Complete genome sequence of Ilyobacter polytropus type strain (CuHbu1).</title>
        <authorList>
            <person name="Sikorski J."/>
            <person name="Chertkov O."/>
            <person name="Lapidus A."/>
            <person name="Nolan M."/>
            <person name="Lucas S."/>
            <person name="Del Rio T.G."/>
            <person name="Tice H."/>
            <person name="Cheng J.F."/>
            <person name="Tapia R."/>
            <person name="Han C."/>
            <person name="Goodwin L."/>
            <person name="Pitluck S."/>
            <person name="Liolios K."/>
            <person name="Ivanova N."/>
            <person name="Mavromatis K."/>
            <person name="Mikhailova N."/>
            <person name="Pati A."/>
            <person name="Chen A."/>
            <person name="Palaniappan K."/>
            <person name="Land M."/>
            <person name="Hauser L."/>
            <person name="Chang Y.J."/>
            <person name="Jeffries C.D."/>
            <person name="Brambilla E."/>
            <person name="Yasawong M."/>
            <person name="Rohde M."/>
            <person name="Pukall R."/>
            <person name="Spring S."/>
            <person name="Goker M."/>
            <person name="Woyke T."/>
            <person name="Bristow J."/>
            <person name="Eisen J.A."/>
            <person name="Markowitz V."/>
            <person name="Hugenholtz P."/>
            <person name="Kyrpides N.C."/>
            <person name="Klenk H.P."/>
        </authorList>
    </citation>
    <scope>NUCLEOTIDE SEQUENCE [LARGE SCALE GENOMIC DNA]</scope>
    <source>
        <strain evidence="11">ATCC 51220 / DSM 2926 / LMG 16218 / CuHBu1</strain>
    </source>
</reference>
<evidence type="ECO:0000256" key="7">
    <source>
        <dbReference type="SAM" id="Phobius"/>
    </source>
</evidence>
<dbReference type="PANTHER" id="PTHR30489:SF0">
    <property type="entry name" value="LIPOPROTEIN-RELEASING SYSTEM TRANSMEMBRANE PROTEIN LOLE"/>
    <property type="match status" value="1"/>
</dbReference>
<feature type="transmembrane region" description="Helical" evidence="7">
    <location>
        <begin position="36"/>
        <end position="57"/>
    </location>
</feature>
<feature type="domain" description="MacB-like periplasmic core" evidence="9">
    <location>
        <begin position="36"/>
        <end position="244"/>
    </location>
</feature>
<dbReference type="EMBL" id="CP002281">
    <property type="protein sequence ID" value="ADO82296.1"/>
    <property type="molecule type" value="Genomic_DNA"/>
</dbReference>
<evidence type="ECO:0000256" key="4">
    <source>
        <dbReference type="ARBA" id="ARBA00022692"/>
    </source>
</evidence>
<dbReference type="AlphaFoldDB" id="E3H606"/>
<keyword evidence="5 7" id="KW-1133">Transmembrane helix</keyword>
<dbReference type="InterPro" id="IPR003838">
    <property type="entry name" value="ABC3_permease_C"/>
</dbReference>
<dbReference type="InterPro" id="IPR025857">
    <property type="entry name" value="MacB_PCD"/>
</dbReference>
<comment type="subcellular location">
    <subcellularLocation>
        <location evidence="1">Cell membrane</location>
        <topology evidence="1">Multi-pass membrane protein</topology>
    </subcellularLocation>
</comment>
<keyword evidence="4 7" id="KW-0812">Transmembrane</keyword>
<dbReference type="Pfam" id="PF02687">
    <property type="entry name" value="FtsX"/>
    <property type="match status" value="1"/>
</dbReference>
<dbReference type="GO" id="GO:0044874">
    <property type="term" value="P:lipoprotein localization to outer membrane"/>
    <property type="evidence" value="ECO:0007669"/>
    <property type="project" value="TreeGrafter"/>
</dbReference>
<dbReference type="HOGENOM" id="CLU_000604_8_1_0"/>
<feature type="transmembrane region" description="Helical" evidence="7">
    <location>
        <begin position="316"/>
        <end position="345"/>
    </location>
</feature>
<organism evidence="10 11">
    <name type="scientific">Ilyobacter polytropus (strain ATCC 51220 / DSM 2926 / LMG 16218 / CuHBu1)</name>
    <dbReference type="NCBI Taxonomy" id="572544"/>
    <lineage>
        <taxon>Bacteria</taxon>
        <taxon>Fusobacteriati</taxon>
        <taxon>Fusobacteriota</taxon>
        <taxon>Fusobacteriia</taxon>
        <taxon>Fusobacteriales</taxon>
        <taxon>Fusobacteriaceae</taxon>
        <taxon>Ilyobacter</taxon>
    </lineage>
</organism>
<dbReference type="eggNOG" id="COG4591">
    <property type="taxonomic scope" value="Bacteria"/>
</dbReference>